<dbReference type="SUPFAM" id="SSF51679">
    <property type="entry name" value="Bacterial luciferase-like"/>
    <property type="match status" value="1"/>
</dbReference>
<evidence type="ECO:0000313" key="4">
    <source>
        <dbReference type="Proteomes" id="UP000019141"/>
    </source>
</evidence>
<feature type="domain" description="Luciferase-like" evidence="2">
    <location>
        <begin position="15"/>
        <end position="171"/>
    </location>
</feature>
<reference evidence="3 4" key="1">
    <citation type="journal article" date="2014" name="Nature">
        <title>An environmental bacterial taxon with a large and distinct metabolic repertoire.</title>
        <authorList>
            <person name="Wilson M.C."/>
            <person name="Mori T."/>
            <person name="Ruckert C."/>
            <person name="Uria A.R."/>
            <person name="Helf M.J."/>
            <person name="Takada K."/>
            <person name="Gernert C."/>
            <person name="Steffens U.A."/>
            <person name="Heycke N."/>
            <person name="Schmitt S."/>
            <person name="Rinke C."/>
            <person name="Helfrich E.J."/>
            <person name="Brachmann A.O."/>
            <person name="Gurgui C."/>
            <person name="Wakimoto T."/>
            <person name="Kracht M."/>
            <person name="Crusemann M."/>
            <person name="Hentschel U."/>
            <person name="Abe I."/>
            <person name="Matsunaga S."/>
            <person name="Kalinowski J."/>
            <person name="Takeyama H."/>
            <person name="Piel J."/>
        </authorList>
    </citation>
    <scope>NUCLEOTIDE SEQUENCE [LARGE SCALE GENOMIC DNA]</scope>
    <source>
        <strain evidence="4">TSY1</strain>
    </source>
</reference>
<dbReference type="Pfam" id="PF00296">
    <property type="entry name" value="Bac_luciferase"/>
    <property type="match status" value="1"/>
</dbReference>
<keyword evidence="4" id="KW-1185">Reference proteome</keyword>
<dbReference type="PANTHER" id="PTHR43244">
    <property type="match status" value="1"/>
</dbReference>
<organism evidence="3 4">
    <name type="scientific">Entotheonella factor</name>
    <dbReference type="NCBI Taxonomy" id="1429438"/>
    <lineage>
        <taxon>Bacteria</taxon>
        <taxon>Pseudomonadati</taxon>
        <taxon>Nitrospinota/Tectimicrobiota group</taxon>
        <taxon>Candidatus Tectimicrobiota</taxon>
        <taxon>Candidatus Entotheonellia</taxon>
        <taxon>Candidatus Entotheonellales</taxon>
        <taxon>Candidatus Entotheonellaceae</taxon>
        <taxon>Candidatus Entotheonella</taxon>
    </lineage>
</organism>
<feature type="non-terminal residue" evidence="3">
    <location>
        <position position="280"/>
    </location>
</feature>
<evidence type="ECO:0000256" key="1">
    <source>
        <dbReference type="ARBA" id="ARBA00023002"/>
    </source>
</evidence>
<evidence type="ECO:0000259" key="2">
    <source>
        <dbReference type="Pfam" id="PF00296"/>
    </source>
</evidence>
<evidence type="ECO:0000313" key="3">
    <source>
        <dbReference type="EMBL" id="ETW99139.1"/>
    </source>
</evidence>
<name>W4LMJ8_ENTF1</name>
<proteinExistence type="predicted"/>
<dbReference type="InterPro" id="IPR050564">
    <property type="entry name" value="F420-G6PD/mer"/>
</dbReference>
<gene>
    <name evidence="3" type="ORF">ETSY1_16105</name>
</gene>
<dbReference type="CDD" id="cd01097">
    <property type="entry name" value="Tetrahydromethanopterin_reductase"/>
    <property type="match status" value="1"/>
</dbReference>
<dbReference type="HOGENOM" id="CLU_079072_0_0_7"/>
<dbReference type="Gene3D" id="3.20.20.30">
    <property type="entry name" value="Luciferase-like domain"/>
    <property type="match status" value="1"/>
</dbReference>
<dbReference type="InterPro" id="IPR019922">
    <property type="entry name" value="Lucif-like_OxRdatse_MSMEG_4141"/>
</dbReference>
<dbReference type="Proteomes" id="UP000019141">
    <property type="component" value="Unassembled WGS sequence"/>
</dbReference>
<dbReference type="InterPro" id="IPR011251">
    <property type="entry name" value="Luciferase-like_dom"/>
</dbReference>
<dbReference type="AlphaFoldDB" id="W4LMJ8"/>
<accession>W4LMJ8</accession>
<keyword evidence="1" id="KW-0560">Oxidoreductase</keyword>
<dbReference type="InterPro" id="IPR036661">
    <property type="entry name" value="Luciferase-like_sf"/>
</dbReference>
<dbReference type="EMBL" id="AZHW01000479">
    <property type="protein sequence ID" value="ETW99139.1"/>
    <property type="molecule type" value="Genomic_DNA"/>
</dbReference>
<dbReference type="GO" id="GO:0016705">
    <property type="term" value="F:oxidoreductase activity, acting on paired donors, with incorporation or reduction of molecular oxygen"/>
    <property type="evidence" value="ECO:0007669"/>
    <property type="project" value="InterPro"/>
</dbReference>
<dbReference type="NCBIfam" id="TIGR03620">
    <property type="entry name" value="F420_MSMEG_4141"/>
    <property type="match status" value="1"/>
</dbReference>
<protein>
    <recommendedName>
        <fullName evidence="2">Luciferase-like domain-containing protein</fullName>
    </recommendedName>
</protein>
<comment type="caution">
    <text evidence="3">The sequence shown here is derived from an EMBL/GenBank/DDBJ whole genome shotgun (WGS) entry which is preliminary data.</text>
</comment>
<dbReference type="PANTHER" id="PTHR43244:SF1">
    <property type="entry name" value="5,10-METHYLENETETRAHYDROMETHANOPTERIN REDUCTASE"/>
    <property type="match status" value="1"/>
</dbReference>
<sequence>MELGKMGVWYAADKLEPAQWIDFVTTVERCGYDTQWYSEAMGFESMALGSFLLCQTSRLKLGSSIANIYARDAIASRNGTKTLNRISNDRYILGLGVSHVPLVERFRGHQYGRPVATMRSYLEQMRGGQDDADDLPVVIAALGPRMLELAAELTWGAIPYNVTPEHTAHARSILGPNKWLAVEQKICLEPDAGKALELARNELSRYMVLPNYRNNWLRHGFTEAELQDGGSERFLHAMVACGSQAAIEARLQEHFDAGATQVCIQPVHPQGDIERAKAWC</sequence>